<keyword evidence="2" id="KW-0396">Initiation factor</keyword>
<dbReference type="EMBL" id="JADGJH010002491">
    <property type="protein sequence ID" value="KAJ3097615.1"/>
    <property type="molecule type" value="Genomic_DNA"/>
</dbReference>
<dbReference type="Gene3D" id="1.25.40.180">
    <property type="match status" value="1"/>
</dbReference>
<evidence type="ECO:0000313" key="8">
    <source>
        <dbReference type="EMBL" id="KAJ3097615.1"/>
    </source>
</evidence>
<evidence type="ECO:0000256" key="5">
    <source>
        <dbReference type="ARBA" id="ARBA00023134"/>
    </source>
</evidence>
<dbReference type="GO" id="GO:0001732">
    <property type="term" value="P:formation of cytoplasmic translation initiation complex"/>
    <property type="evidence" value="ECO:0007669"/>
    <property type="project" value="TreeGrafter"/>
</dbReference>
<evidence type="ECO:0000256" key="1">
    <source>
        <dbReference type="ARBA" id="ARBA00010397"/>
    </source>
</evidence>
<evidence type="ECO:0000256" key="2">
    <source>
        <dbReference type="ARBA" id="ARBA00022540"/>
    </source>
</evidence>
<proteinExistence type="inferred from homology"/>
<dbReference type="SMART" id="SM00653">
    <property type="entry name" value="eIF2B_5"/>
    <property type="match status" value="1"/>
</dbReference>
<accession>A0AAD5SSP2</accession>
<evidence type="ECO:0000259" key="7">
    <source>
        <dbReference type="PROSITE" id="PS51363"/>
    </source>
</evidence>
<comment type="similarity">
    <text evidence="1">Belongs to the eIF-2-beta/eIF-5 family.</text>
</comment>
<gene>
    <name evidence="8" type="ORF">HK100_005301</name>
</gene>
<comment type="caution">
    <text evidence="8">The sequence shown here is derived from an EMBL/GenBank/DDBJ whole genome shotgun (WGS) entry which is preliminary data.</text>
</comment>
<dbReference type="GO" id="GO:0003743">
    <property type="term" value="F:translation initiation factor activity"/>
    <property type="evidence" value="ECO:0007669"/>
    <property type="project" value="UniProtKB-KW"/>
</dbReference>
<dbReference type="Proteomes" id="UP001211907">
    <property type="component" value="Unassembled WGS sequence"/>
</dbReference>
<keyword evidence="9" id="KW-1185">Reference proteome</keyword>
<dbReference type="InterPro" id="IPR016190">
    <property type="entry name" value="Transl_init_fac_IF2/IF5_Zn-bd"/>
</dbReference>
<evidence type="ECO:0000256" key="4">
    <source>
        <dbReference type="ARBA" id="ARBA00022917"/>
    </source>
</evidence>
<dbReference type="SUPFAM" id="SSF75689">
    <property type="entry name" value="Zinc-binding domain of translation initiation factor 2 beta"/>
    <property type="match status" value="1"/>
</dbReference>
<dbReference type="InterPro" id="IPR002735">
    <property type="entry name" value="Transl_init_fac_IF2/IF5_dom"/>
</dbReference>
<dbReference type="PANTHER" id="PTHR23001:SF7">
    <property type="entry name" value="EUKARYOTIC TRANSLATION INITIATION FACTOR 5"/>
    <property type="match status" value="1"/>
</dbReference>
<dbReference type="InterPro" id="IPR003307">
    <property type="entry name" value="W2_domain"/>
</dbReference>
<sequence length="331" mass="36498">MPKIQSKIEGKGNGIKTVVPNITDVAQALSRSPAYVTKYFGFELGAQTKIDEKTNRHIVNGAHDAQKLQSVLDGFITKFVLCQSCKNPETDLIIQKGDIITKNCNACGANLPVDLRHKLCAYIIKNPPAISNATAKAHAAASNSTDRMNLGTSSSAPEEADEENDAADQDQILDEFANFVTEILTNADPEADIAIMDKASDLGIKDSKAVIILMQLLFTAEMLEANQIKHHAALLHYFVKNEKGQKALLGGLETFVSTDDNGIKEALYERVALILKAFYDEELLEEDVCLAWGEKASKKYVDKKTAKEIREKAEPFLHWLRTAEETDDEDD</sequence>
<feature type="compositionally biased region" description="Low complexity" evidence="6">
    <location>
        <begin position="135"/>
        <end position="145"/>
    </location>
</feature>
<dbReference type="PROSITE" id="PS51363">
    <property type="entry name" value="W2"/>
    <property type="match status" value="1"/>
</dbReference>
<feature type="region of interest" description="Disordered" evidence="6">
    <location>
        <begin position="135"/>
        <end position="166"/>
    </location>
</feature>
<dbReference type="InterPro" id="IPR045196">
    <property type="entry name" value="IF2/IF5"/>
</dbReference>
<dbReference type="Pfam" id="PF02020">
    <property type="entry name" value="W2"/>
    <property type="match status" value="1"/>
</dbReference>
<dbReference type="PANTHER" id="PTHR23001">
    <property type="entry name" value="EUKARYOTIC TRANSLATION INITIATION FACTOR"/>
    <property type="match status" value="1"/>
</dbReference>
<name>A0AAD5SSP2_9FUNG</name>
<dbReference type="Gene3D" id="3.30.30.170">
    <property type="match status" value="1"/>
</dbReference>
<dbReference type="SUPFAM" id="SSF48371">
    <property type="entry name" value="ARM repeat"/>
    <property type="match status" value="1"/>
</dbReference>
<organism evidence="8 9">
    <name type="scientific">Physocladia obscura</name>
    <dbReference type="NCBI Taxonomy" id="109957"/>
    <lineage>
        <taxon>Eukaryota</taxon>
        <taxon>Fungi</taxon>
        <taxon>Fungi incertae sedis</taxon>
        <taxon>Chytridiomycota</taxon>
        <taxon>Chytridiomycota incertae sedis</taxon>
        <taxon>Chytridiomycetes</taxon>
        <taxon>Chytridiales</taxon>
        <taxon>Chytriomycetaceae</taxon>
        <taxon>Physocladia</taxon>
    </lineage>
</organism>
<keyword evidence="4" id="KW-0648">Protein biosynthesis</keyword>
<dbReference type="InterPro" id="IPR016024">
    <property type="entry name" value="ARM-type_fold"/>
</dbReference>
<evidence type="ECO:0000313" key="9">
    <source>
        <dbReference type="Proteomes" id="UP001211907"/>
    </source>
</evidence>
<dbReference type="FunFam" id="3.30.30.170:FF:000002">
    <property type="entry name" value="Eukaryotic translation initiation factor 5"/>
    <property type="match status" value="1"/>
</dbReference>
<dbReference type="SUPFAM" id="SSF100966">
    <property type="entry name" value="Translation initiation factor 2 beta, aIF2beta, N-terminal domain"/>
    <property type="match status" value="1"/>
</dbReference>
<evidence type="ECO:0000256" key="3">
    <source>
        <dbReference type="ARBA" id="ARBA00022741"/>
    </source>
</evidence>
<dbReference type="GO" id="GO:0071074">
    <property type="term" value="F:eukaryotic initiation factor eIF2 binding"/>
    <property type="evidence" value="ECO:0007669"/>
    <property type="project" value="TreeGrafter"/>
</dbReference>
<reference evidence="8" key="1">
    <citation type="submission" date="2020-05" db="EMBL/GenBank/DDBJ databases">
        <title>Phylogenomic resolution of chytrid fungi.</title>
        <authorList>
            <person name="Stajich J.E."/>
            <person name="Amses K."/>
            <person name="Simmons R."/>
            <person name="Seto K."/>
            <person name="Myers J."/>
            <person name="Bonds A."/>
            <person name="Quandt C.A."/>
            <person name="Barry K."/>
            <person name="Liu P."/>
            <person name="Grigoriev I."/>
            <person name="Longcore J.E."/>
            <person name="James T.Y."/>
        </authorList>
    </citation>
    <scope>NUCLEOTIDE SEQUENCE</scope>
    <source>
        <strain evidence="8">JEL0513</strain>
    </source>
</reference>
<dbReference type="InterPro" id="IPR016189">
    <property type="entry name" value="Transl_init_fac_IF2/IF5_N"/>
</dbReference>
<dbReference type="AlphaFoldDB" id="A0AAD5SSP2"/>
<keyword evidence="3" id="KW-0547">Nucleotide-binding</keyword>
<feature type="domain" description="W2" evidence="7">
    <location>
        <begin position="166"/>
        <end position="330"/>
    </location>
</feature>
<dbReference type="GO" id="GO:0005092">
    <property type="term" value="F:GDP-dissociation inhibitor activity"/>
    <property type="evidence" value="ECO:0007669"/>
    <property type="project" value="TreeGrafter"/>
</dbReference>
<keyword evidence="5" id="KW-0342">GTP-binding</keyword>
<dbReference type="Pfam" id="PF01873">
    <property type="entry name" value="eIF-5_eIF-2B"/>
    <property type="match status" value="1"/>
</dbReference>
<dbReference type="CDD" id="cd11561">
    <property type="entry name" value="W2_eIF5"/>
    <property type="match status" value="1"/>
</dbReference>
<dbReference type="GO" id="GO:0005829">
    <property type="term" value="C:cytosol"/>
    <property type="evidence" value="ECO:0007669"/>
    <property type="project" value="TreeGrafter"/>
</dbReference>
<dbReference type="Gene3D" id="2.20.25.350">
    <property type="match status" value="1"/>
</dbReference>
<dbReference type="FunFam" id="2.20.25.350:FF:000001">
    <property type="entry name" value="Eukaryotic translation initiation factor 5"/>
    <property type="match status" value="1"/>
</dbReference>
<dbReference type="SMART" id="SM00515">
    <property type="entry name" value="eIF5C"/>
    <property type="match status" value="1"/>
</dbReference>
<evidence type="ECO:0000256" key="6">
    <source>
        <dbReference type="SAM" id="MobiDB-lite"/>
    </source>
</evidence>
<dbReference type="GO" id="GO:0005525">
    <property type="term" value="F:GTP binding"/>
    <property type="evidence" value="ECO:0007669"/>
    <property type="project" value="UniProtKB-KW"/>
</dbReference>
<feature type="compositionally biased region" description="Polar residues" evidence="6">
    <location>
        <begin position="146"/>
        <end position="155"/>
    </location>
</feature>
<protein>
    <recommendedName>
        <fullName evidence="7">W2 domain-containing protein</fullName>
    </recommendedName>
</protein>